<dbReference type="Gene3D" id="1.25.40.10">
    <property type="entry name" value="Tetratricopeptide repeat domain"/>
    <property type="match status" value="1"/>
</dbReference>
<protein>
    <submittedName>
        <fullName evidence="4">Helix-turn-helix domain-containing protein</fullName>
    </submittedName>
</protein>
<dbReference type="InterPro" id="IPR009057">
    <property type="entry name" value="Homeodomain-like_sf"/>
</dbReference>
<dbReference type="SMART" id="SM00028">
    <property type="entry name" value="TPR"/>
    <property type="match status" value="2"/>
</dbReference>
<dbReference type="InterPro" id="IPR011990">
    <property type="entry name" value="TPR-like_helical_dom_sf"/>
</dbReference>
<proteinExistence type="predicted"/>
<dbReference type="Pfam" id="PF12833">
    <property type="entry name" value="HTH_18"/>
    <property type="match status" value="1"/>
</dbReference>
<evidence type="ECO:0000256" key="2">
    <source>
        <dbReference type="ARBA" id="ARBA00023163"/>
    </source>
</evidence>
<dbReference type="InterPro" id="IPR018060">
    <property type="entry name" value="HTH_AraC"/>
</dbReference>
<dbReference type="OrthoDB" id="5295174at2"/>
<comment type="caution">
    <text evidence="4">The sequence shown here is derived from an EMBL/GenBank/DDBJ whole genome shotgun (WGS) entry which is preliminary data.</text>
</comment>
<dbReference type="SMART" id="SM00342">
    <property type="entry name" value="HTH_ARAC"/>
    <property type="match status" value="1"/>
</dbReference>
<reference evidence="4 5" key="1">
    <citation type="submission" date="2018-08" db="EMBL/GenBank/DDBJ databases">
        <title>Chryseobacterium nematophagum: a novel matrix digesting pathogen of nematodes.</title>
        <authorList>
            <person name="Page A."/>
            <person name="Roberts M."/>
            <person name="Felix M.-A."/>
            <person name="Weir W."/>
        </authorList>
    </citation>
    <scope>NUCLEOTIDE SEQUENCE [LARGE SCALE GENOMIC DNA]</scope>
    <source>
        <strain evidence="4 5">JUb129</strain>
    </source>
</reference>
<dbReference type="EMBL" id="QWIU01000002">
    <property type="protein sequence ID" value="RNA61513.1"/>
    <property type="molecule type" value="Genomic_DNA"/>
</dbReference>
<evidence type="ECO:0000259" key="3">
    <source>
        <dbReference type="PROSITE" id="PS01124"/>
    </source>
</evidence>
<accession>A0A3M7TD57</accession>
<keyword evidence="1" id="KW-0805">Transcription regulation</keyword>
<dbReference type="PROSITE" id="PS01124">
    <property type="entry name" value="HTH_ARAC_FAMILY_2"/>
    <property type="match status" value="1"/>
</dbReference>
<dbReference type="RefSeq" id="WP_122635654.1">
    <property type="nucleotide sequence ID" value="NZ_QWIU01000002.1"/>
</dbReference>
<dbReference type="PANTHER" id="PTHR11019">
    <property type="entry name" value="HTH-TYPE TRANSCRIPTIONAL REGULATOR NIMR"/>
    <property type="match status" value="1"/>
</dbReference>
<dbReference type="Proteomes" id="UP000278775">
    <property type="component" value="Unassembled WGS sequence"/>
</dbReference>
<dbReference type="Gene3D" id="1.10.10.60">
    <property type="entry name" value="Homeodomain-like"/>
    <property type="match status" value="2"/>
</dbReference>
<gene>
    <name evidence="4" type="ORF">D1631_06000</name>
</gene>
<dbReference type="SUPFAM" id="SSF46689">
    <property type="entry name" value="Homeodomain-like"/>
    <property type="match status" value="1"/>
</dbReference>
<evidence type="ECO:0000256" key="1">
    <source>
        <dbReference type="ARBA" id="ARBA00023015"/>
    </source>
</evidence>
<evidence type="ECO:0000313" key="5">
    <source>
        <dbReference type="Proteomes" id="UP000278775"/>
    </source>
</evidence>
<sequence>MLKKAFLLLLVLCQNLYFSQSIKGFRIPDSLNNKSFEQLEKAYKNIFPVDKAKAEIYANTILLNGKADKNETKMADGYLMLYKVNNTSKEFYLDSMMIMSKKMQNNDYVANSYKYKGNYYYLKGEYSNALNNYLMAREYVKSNNETYYILNYNIGLLKLELKEYKQAISLFLDYEQYLTRNNIINIDYLSCIYTIAYAYSFTNELKLSDHYIELGLKTNFKIKDKENEYGLLLVSGMNHYKRKEYKSALKDLKKANKIIRDNSYNSQNLAINEYYIGRIFYDTNDKKFINTFEKTDSIIIQTKNVTSELREIYPILIDYYKKMGNKEKQLLYIEHLLSVDSILNKNNHFLSTEIIKKYDTPILLKEKETLIADLNFKNYTLFWLLGIGSIFLLGLSFLYIENRKKIKLYKNKASLLIQLPISINSNENLKPIVKEKIETSQEKPKTSLSDHKLHQLSKQLKEFENKTRFLNNTINLDTLSKEFNTNRAYLSKSVNELKGKSFPQYLNELRIQYIIEELKKNKNLQKLTIAAIADEAGYNNVESFTNAFKKSTGTLPSYFIRALQENSN</sequence>
<evidence type="ECO:0000313" key="4">
    <source>
        <dbReference type="EMBL" id="RNA61513.1"/>
    </source>
</evidence>
<name>A0A3M7TD57_9FLAO</name>
<dbReference type="GO" id="GO:0043565">
    <property type="term" value="F:sequence-specific DNA binding"/>
    <property type="evidence" value="ECO:0007669"/>
    <property type="project" value="InterPro"/>
</dbReference>
<dbReference type="InterPro" id="IPR019734">
    <property type="entry name" value="TPR_rpt"/>
</dbReference>
<feature type="domain" description="HTH araC/xylS-type" evidence="3">
    <location>
        <begin position="454"/>
        <end position="562"/>
    </location>
</feature>
<dbReference type="PANTHER" id="PTHR11019:SF159">
    <property type="entry name" value="TRANSCRIPTIONAL REGULATOR-RELATED"/>
    <property type="match status" value="1"/>
</dbReference>
<dbReference type="SUPFAM" id="SSF48452">
    <property type="entry name" value="TPR-like"/>
    <property type="match status" value="1"/>
</dbReference>
<organism evidence="4 5">
    <name type="scientific">Chryseobacterium nematophagum</name>
    <dbReference type="NCBI Taxonomy" id="2305228"/>
    <lineage>
        <taxon>Bacteria</taxon>
        <taxon>Pseudomonadati</taxon>
        <taxon>Bacteroidota</taxon>
        <taxon>Flavobacteriia</taxon>
        <taxon>Flavobacteriales</taxon>
        <taxon>Weeksellaceae</taxon>
        <taxon>Chryseobacterium group</taxon>
        <taxon>Chryseobacterium</taxon>
    </lineage>
</organism>
<dbReference type="GO" id="GO:0003700">
    <property type="term" value="F:DNA-binding transcription factor activity"/>
    <property type="evidence" value="ECO:0007669"/>
    <property type="project" value="InterPro"/>
</dbReference>
<dbReference type="AlphaFoldDB" id="A0A3M7TD57"/>
<keyword evidence="2" id="KW-0804">Transcription</keyword>